<dbReference type="Gene3D" id="1.10.10.10">
    <property type="entry name" value="Winged helix-like DNA-binding domain superfamily/Winged helix DNA-binding domain"/>
    <property type="match status" value="1"/>
</dbReference>
<proteinExistence type="inferred from homology"/>
<dbReference type="PANTHER" id="PTHR30126:SF81">
    <property type="entry name" value="HTH-TYPE TRANSCRIPTIONAL REGULATOR ILVY"/>
    <property type="match status" value="1"/>
</dbReference>
<comment type="similarity">
    <text evidence="1">Belongs to the LysR transcriptional regulatory family.</text>
</comment>
<dbReference type="Gene3D" id="3.40.190.10">
    <property type="entry name" value="Periplasmic binding protein-like II"/>
    <property type="match status" value="2"/>
</dbReference>
<keyword evidence="7" id="KW-1185">Reference proteome</keyword>
<sequence>MDIRSAQLFLHLASSLNFAKTSEQMYVSPSTLTRVIQRLEDELGTMLFERDKRSVRLTKAGERVQRFVRLWLDEWHQLQLDLQLASVELAGEIRLFCTVTASYSHLPAILDKFRLQCPKAEIKLTTGDAAMAFEKIKAGEVDIALAAYPAQLPANMIFQRIAQLPVWLIAPVIPCKVNDLLSSVPINWHNIPLVQSDHGPARSRSDQWLADSNITPKVAVKVDGHEAMVSMVALGSGVAVVPEPVIAHSPVRDRVRILDISYQFQPFELGVCMLSKKLEQPLLQAFWQLAANKNKAANGSSI</sequence>
<keyword evidence="3" id="KW-0238">DNA-binding</keyword>
<dbReference type="Pfam" id="PF03466">
    <property type="entry name" value="LysR_substrate"/>
    <property type="match status" value="1"/>
</dbReference>
<keyword evidence="2" id="KW-0805">Transcription regulation</keyword>
<gene>
    <name evidence="6" type="ORF">WG68_05825</name>
</gene>
<dbReference type="GO" id="GO:0000976">
    <property type="term" value="F:transcription cis-regulatory region binding"/>
    <property type="evidence" value="ECO:0007669"/>
    <property type="project" value="TreeGrafter"/>
</dbReference>
<comment type="caution">
    <text evidence="6">The sequence shown here is derived from an EMBL/GenBank/DDBJ whole genome shotgun (WGS) entry which is preliminary data.</text>
</comment>
<evidence type="ECO:0000313" key="6">
    <source>
        <dbReference type="EMBL" id="KKO46289.1"/>
    </source>
</evidence>
<dbReference type="Pfam" id="PF00126">
    <property type="entry name" value="HTH_1"/>
    <property type="match status" value="1"/>
</dbReference>
<protein>
    <submittedName>
        <fullName evidence="6">Transcriptional regulator</fullName>
    </submittedName>
</protein>
<reference evidence="6 7" key="1">
    <citation type="submission" date="2015-03" db="EMBL/GenBank/DDBJ databases">
        <title>Draft genome sequences of two protease-producing strains of Arsukibacterium isolated from two cold and alkaline environments.</title>
        <authorList>
            <person name="Lylloff J.E."/>
            <person name="Skov L.B."/>
            <person name="Jepsen M."/>
            <person name="Hallin P.F."/>
            <person name="Sorensen S.J."/>
            <person name="Stougaard P."/>
            <person name="Glaring M.A."/>
        </authorList>
    </citation>
    <scope>NUCLEOTIDE SEQUENCE [LARGE SCALE GENOMIC DNA]</scope>
    <source>
        <strain evidence="6 7">GCM72</strain>
    </source>
</reference>
<evidence type="ECO:0000256" key="4">
    <source>
        <dbReference type="ARBA" id="ARBA00023163"/>
    </source>
</evidence>
<dbReference type="PROSITE" id="PS50931">
    <property type="entry name" value="HTH_LYSR"/>
    <property type="match status" value="1"/>
</dbReference>
<dbReference type="FunFam" id="1.10.10.10:FF:000001">
    <property type="entry name" value="LysR family transcriptional regulator"/>
    <property type="match status" value="1"/>
</dbReference>
<dbReference type="InterPro" id="IPR036388">
    <property type="entry name" value="WH-like_DNA-bd_sf"/>
</dbReference>
<dbReference type="PANTHER" id="PTHR30126">
    <property type="entry name" value="HTH-TYPE TRANSCRIPTIONAL REGULATOR"/>
    <property type="match status" value="1"/>
</dbReference>
<evidence type="ECO:0000256" key="1">
    <source>
        <dbReference type="ARBA" id="ARBA00009437"/>
    </source>
</evidence>
<dbReference type="InterPro" id="IPR000847">
    <property type="entry name" value="LysR_HTH_N"/>
</dbReference>
<keyword evidence="4" id="KW-0804">Transcription</keyword>
<dbReference type="EMBL" id="LAHO01000004">
    <property type="protein sequence ID" value="KKO46289.1"/>
    <property type="molecule type" value="Genomic_DNA"/>
</dbReference>
<dbReference type="SUPFAM" id="SSF46785">
    <property type="entry name" value="Winged helix' DNA-binding domain"/>
    <property type="match status" value="1"/>
</dbReference>
<evidence type="ECO:0000256" key="2">
    <source>
        <dbReference type="ARBA" id="ARBA00023015"/>
    </source>
</evidence>
<dbReference type="RefSeq" id="WP_046556730.1">
    <property type="nucleotide sequence ID" value="NZ_LAHO01000004.1"/>
</dbReference>
<feature type="domain" description="HTH lysR-type" evidence="5">
    <location>
        <begin position="1"/>
        <end position="58"/>
    </location>
</feature>
<dbReference type="NCBIfam" id="NF008722">
    <property type="entry name" value="PRK11716.1"/>
    <property type="match status" value="1"/>
</dbReference>
<organism evidence="6 7">
    <name type="scientific">Arsukibacterium ikkense</name>
    <dbReference type="NCBI Taxonomy" id="336831"/>
    <lineage>
        <taxon>Bacteria</taxon>
        <taxon>Pseudomonadati</taxon>
        <taxon>Pseudomonadota</taxon>
        <taxon>Gammaproteobacteria</taxon>
        <taxon>Chromatiales</taxon>
        <taxon>Chromatiaceae</taxon>
        <taxon>Arsukibacterium</taxon>
    </lineage>
</organism>
<dbReference type="SUPFAM" id="SSF53850">
    <property type="entry name" value="Periplasmic binding protein-like II"/>
    <property type="match status" value="1"/>
</dbReference>
<evidence type="ECO:0000256" key="3">
    <source>
        <dbReference type="ARBA" id="ARBA00023125"/>
    </source>
</evidence>
<dbReference type="OrthoDB" id="9803735at2"/>
<dbReference type="STRING" id="336831.WG68_05825"/>
<evidence type="ECO:0000313" key="7">
    <source>
        <dbReference type="Proteomes" id="UP000034228"/>
    </source>
</evidence>
<name>A0A0M2V7A6_9GAMM</name>
<accession>A0A0M2V7A6</accession>
<dbReference type="PATRIC" id="fig|336831.14.peg.2905"/>
<dbReference type="GO" id="GO:0003700">
    <property type="term" value="F:DNA-binding transcription factor activity"/>
    <property type="evidence" value="ECO:0007669"/>
    <property type="project" value="InterPro"/>
</dbReference>
<dbReference type="Proteomes" id="UP000034228">
    <property type="component" value="Unassembled WGS sequence"/>
</dbReference>
<dbReference type="AlphaFoldDB" id="A0A0M2V7A6"/>
<evidence type="ECO:0000259" key="5">
    <source>
        <dbReference type="PROSITE" id="PS50931"/>
    </source>
</evidence>
<dbReference type="InterPro" id="IPR036390">
    <property type="entry name" value="WH_DNA-bd_sf"/>
</dbReference>
<dbReference type="InterPro" id="IPR005119">
    <property type="entry name" value="LysR_subst-bd"/>
</dbReference>